<name>A0A9D4DQI3_DREPO</name>
<evidence type="ECO:0000313" key="1">
    <source>
        <dbReference type="EMBL" id="KAH3751924.1"/>
    </source>
</evidence>
<dbReference type="AlphaFoldDB" id="A0A9D4DQI3"/>
<organism evidence="1 2">
    <name type="scientific">Dreissena polymorpha</name>
    <name type="common">Zebra mussel</name>
    <name type="synonym">Mytilus polymorpha</name>
    <dbReference type="NCBI Taxonomy" id="45954"/>
    <lineage>
        <taxon>Eukaryota</taxon>
        <taxon>Metazoa</taxon>
        <taxon>Spiralia</taxon>
        <taxon>Lophotrochozoa</taxon>
        <taxon>Mollusca</taxon>
        <taxon>Bivalvia</taxon>
        <taxon>Autobranchia</taxon>
        <taxon>Heteroconchia</taxon>
        <taxon>Euheterodonta</taxon>
        <taxon>Imparidentia</taxon>
        <taxon>Neoheterodontei</taxon>
        <taxon>Myida</taxon>
        <taxon>Dreissenoidea</taxon>
        <taxon>Dreissenidae</taxon>
        <taxon>Dreissena</taxon>
    </lineage>
</organism>
<protein>
    <submittedName>
        <fullName evidence="1">Uncharacterized protein</fullName>
    </submittedName>
</protein>
<dbReference type="Proteomes" id="UP000828390">
    <property type="component" value="Unassembled WGS sequence"/>
</dbReference>
<keyword evidence="2" id="KW-1185">Reference proteome</keyword>
<comment type="caution">
    <text evidence="1">The sequence shown here is derived from an EMBL/GenBank/DDBJ whole genome shotgun (WGS) entry which is preliminary data.</text>
</comment>
<dbReference type="EMBL" id="JAIWYP010000010">
    <property type="protein sequence ID" value="KAH3751924.1"/>
    <property type="molecule type" value="Genomic_DNA"/>
</dbReference>
<reference evidence="1" key="2">
    <citation type="submission" date="2020-11" db="EMBL/GenBank/DDBJ databases">
        <authorList>
            <person name="McCartney M.A."/>
            <person name="Auch B."/>
            <person name="Kono T."/>
            <person name="Mallez S."/>
            <person name="Becker A."/>
            <person name="Gohl D.M."/>
            <person name="Silverstein K.A.T."/>
            <person name="Koren S."/>
            <person name="Bechman K.B."/>
            <person name="Herman A."/>
            <person name="Abrahante J.E."/>
            <person name="Garbe J."/>
        </authorList>
    </citation>
    <scope>NUCLEOTIDE SEQUENCE</scope>
    <source>
        <strain evidence="1">Duluth1</strain>
        <tissue evidence="1">Whole animal</tissue>
    </source>
</reference>
<proteinExistence type="predicted"/>
<gene>
    <name evidence="1" type="ORF">DPMN_186531</name>
</gene>
<reference evidence="1" key="1">
    <citation type="journal article" date="2019" name="bioRxiv">
        <title>The Genome of the Zebra Mussel, Dreissena polymorpha: A Resource for Invasive Species Research.</title>
        <authorList>
            <person name="McCartney M.A."/>
            <person name="Auch B."/>
            <person name="Kono T."/>
            <person name="Mallez S."/>
            <person name="Zhang Y."/>
            <person name="Obille A."/>
            <person name="Becker A."/>
            <person name="Abrahante J.E."/>
            <person name="Garbe J."/>
            <person name="Badalamenti J.P."/>
            <person name="Herman A."/>
            <person name="Mangelson H."/>
            <person name="Liachko I."/>
            <person name="Sullivan S."/>
            <person name="Sone E.D."/>
            <person name="Koren S."/>
            <person name="Silverstein K.A.T."/>
            <person name="Beckman K.B."/>
            <person name="Gohl D.M."/>
        </authorList>
    </citation>
    <scope>NUCLEOTIDE SEQUENCE</scope>
    <source>
        <strain evidence="1">Duluth1</strain>
        <tissue evidence="1">Whole animal</tissue>
    </source>
</reference>
<sequence>MSENDITERPKRYEGNEKVVLPAMGETSDYCTGLIIPGVPNPNVSVLTFKMDDKERRQSPAYVAQRYQ</sequence>
<evidence type="ECO:0000313" key="2">
    <source>
        <dbReference type="Proteomes" id="UP000828390"/>
    </source>
</evidence>
<accession>A0A9D4DQI3</accession>